<gene>
    <name evidence="1" type="ORF">CCACVL1_27368</name>
</gene>
<proteinExistence type="predicted"/>
<keyword evidence="2" id="KW-1185">Reference proteome</keyword>
<organism evidence="1 2">
    <name type="scientific">Corchorus capsularis</name>
    <name type="common">Jute</name>
    <dbReference type="NCBI Taxonomy" id="210143"/>
    <lineage>
        <taxon>Eukaryota</taxon>
        <taxon>Viridiplantae</taxon>
        <taxon>Streptophyta</taxon>
        <taxon>Embryophyta</taxon>
        <taxon>Tracheophyta</taxon>
        <taxon>Spermatophyta</taxon>
        <taxon>Magnoliopsida</taxon>
        <taxon>eudicotyledons</taxon>
        <taxon>Gunneridae</taxon>
        <taxon>Pentapetalae</taxon>
        <taxon>rosids</taxon>
        <taxon>malvids</taxon>
        <taxon>Malvales</taxon>
        <taxon>Malvaceae</taxon>
        <taxon>Grewioideae</taxon>
        <taxon>Apeibeae</taxon>
        <taxon>Corchorus</taxon>
    </lineage>
</organism>
<name>A0A1R3GAS0_COCAP</name>
<reference evidence="1 2" key="1">
    <citation type="submission" date="2013-09" db="EMBL/GenBank/DDBJ databases">
        <title>Corchorus capsularis genome sequencing.</title>
        <authorList>
            <person name="Alam M."/>
            <person name="Haque M.S."/>
            <person name="Islam M.S."/>
            <person name="Emdad E.M."/>
            <person name="Islam M.M."/>
            <person name="Ahmed B."/>
            <person name="Halim A."/>
            <person name="Hossen Q.M.M."/>
            <person name="Hossain M.Z."/>
            <person name="Ahmed R."/>
            <person name="Khan M.M."/>
            <person name="Islam R."/>
            <person name="Rashid M.M."/>
            <person name="Khan S.A."/>
            <person name="Rahman M.S."/>
            <person name="Alam M."/>
        </authorList>
    </citation>
    <scope>NUCLEOTIDE SEQUENCE [LARGE SCALE GENOMIC DNA]</scope>
    <source>
        <strain evidence="2">cv. CVL-1</strain>
        <tissue evidence="1">Whole seedling</tissue>
    </source>
</reference>
<evidence type="ECO:0000313" key="2">
    <source>
        <dbReference type="Proteomes" id="UP000188268"/>
    </source>
</evidence>
<dbReference type="Proteomes" id="UP000188268">
    <property type="component" value="Unassembled WGS sequence"/>
</dbReference>
<dbReference type="Gramene" id="OMO55147">
    <property type="protein sequence ID" value="OMO55147"/>
    <property type="gene ID" value="CCACVL1_27368"/>
</dbReference>
<comment type="caution">
    <text evidence="1">The sequence shown here is derived from an EMBL/GenBank/DDBJ whole genome shotgun (WGS) entry which is preliminary data.</text>
</comment>
<protein>
    <submittedName>
        <fullName evidence="1">Uncharacterized protein</fullName>
    </submittedName>
</protein>
<sequence>MAPKRFPCMHGNSSSSNAETGALIYSHDGPQISIWTQVSVQPH</sequence>
<dbReference type="AlphaFoldDB" id="A0A1R3GAS0"/>
<dbReference type="EMBL" id="AWWV01014759">
    <property type="protein sequence ID" value="OMO55147.1"/>
    <property type="molecule type" value="Genomic_DNA"/>
</dbReference>
<evidence type="ECO:0000313" key="1">
    <source>
        <dbReference type="EMBL" id="OMO55147.1"/>
    </source>
</evidence>
<accession>A0A1R3GAS0</accession>